<evidence type="ECO:0000256" key="6">
    <source>
        <dbReference type="ARBA" id="ARBA00022722"/>
    </source>
</evidence>
<keyword evidence="9" id="KW-0269">Exonuclease</keyword>
<dbReference type="GO" id="GO:0046872">
    <property type="term" value="F:metal ion binding"/>
    <property type="evidence" value="ECO:0007669"/>
    <property type="project" value="UniProtKB-KW"/>
</dbReference>
<proteinExistence type="inferred from homology"/>
<dbReference type="SUPFAM" id="SSF54001">
    <property type="entry name" value="Cysteine proteinases"/>
    <property type="match status" value="1"/>
</dbReference>
<dbReference type="SUPFAM" id="SSF50978">
    <property type="entry name" value="WD40 repeat-like"/>
    <property type="match status" value="1"/>
</dbReference>
<dbReference type="EMBL" id="KV454492">
    <property type="protein sequence ID" value="ODV58481.1"/>
    <property type="molecule type" value="Genomic_DNA"/>
</dbReference>
<organism evidence="12 13">
    <name type="scientific">Ascoidea rubescens DSM 1968</name>
    <dbReference type="NCBI Taxonomy" id="1344418"/>
    <lineage>
        <taxon>Eukaryota</taxon>
        <taxon>Fungi</taxon>
        <taxon>Dikarya</taxon>
        <taxon>Ascomycota</taxon>
        <taxon>Saccharomycotina</taxon>
        <taxon>Saccharomycetes</taxon>
        <taxon>Ascoideaceae</taxon>
        <taxon>Ascoidea</taxon>
    </lineage>
</organism>
<dbReference type="InterPro" id="IPR015943">
    <property type="entry name" value="WD40/YVTN_repeat-like_dom_sf"/>
</dbReference>
<dbReference type="PANTHER" id="PTHR15728">
    <property type="entry name" value="DEADENYLATION COMPLEX CATALYTIC SUBUNIT PAN2"/>
    <property type="match status" value="1"/>
</dbReference>
<dbReference type="HAMAP" id="MF_03182">
    <property type="entry name" value="PAN2"/>
    <property type="match status" value="1"/>
</dbReference>
<evidence type="ECO:0000256" key="2">
    <source>
        <dbReference type="ARBA" id="ARBA00004496"/>
    </source>
</evidence>
<dbReference type="OrthoDB" id="16516at2759"/>
<feature type="region of interest" description="Disordered" evidence="10">
    <location>
        <begin position="789"/>
        <end position="810"/>
    </location>
</feature>
<dbReference type="PROSITE" id="PS50235">
    <property type="entry name" value="USP_3"/>
    <property type="match status" value="1"/>
</dbReference>
<dbReference type="GO" id="GO:0003676">
    <property type="term" value="F:nucleic acid binding"/>
    <property type="evidence" value="ECO:0007669"/>
    <property type="project" value="InterPro"/>
</dbReference>
<dbReference type="InterPro" id="IPR028889">
    <property type="entry name" value="USP"/>
</dbReference>
<dbReference type="GO" id="GO:0004535">
    <property type="term" value="F:poly(A)-specific ribonuclease activity"/>
    <property type="evidence" value="ECO:0007669"/>
    <property type="project" value="UniProtKB-EC"/>
</dbReference>
<keyword evidence="3" id="KW-0963">Cytoplasm</keyword>
<evidence type="ECO:0000256" key="5">
    <source>
        <dbReference type="ARBA" id="ARBA00022664"/>
    </source>
</evidence>
<keyword evidence="7" id="KW-0479">Metal-binding</keyword>
<evidence type="ECO:0000259" key="11">
    <source>
        <dbReference type="PROSITE" id="PS50235"/>
    </source>
</evidence>
<evidence type="ECO:0000256" key="1">
    <source>
        <dbReference type="ARBA" id="ARBA00001663"/>
    </source>
</evidence>
<dbReference type="InterPro" id="IPR048841">
    <property type="entry name" value="PAN2_N"/>
</dbReference>
<dbReference type="InParanoid" id="A0A1D2VA44"/>
<dbReference type="AlphaFoldDB" id="A0A1D2VA44"/>
<dbReference type="InterPro" id="IPR013520">
    <property type="entry name" value="Ribonucl_H"/>
</dbReference>
<keyword evidence="5" id="KW-0507">mRNA processing</keyword>
<feature type="non-terminal residue" evidence="12">
    <location>
        <position position="1159"/>
    </location>
</feature>
<feature type="domain" description="USP" evidence="11">
    <location>
        <begin position="513"/>
        <end position="902"/>
    </location>
</feature>
<evidence type="ECO:0000256" key="9">
    <source>
        <dbReference type="ARBA" id="ARBA00022839"/>
    </source>
</evidence>
<feature type="compositionally biased region" description="Low complexity" evidence="10">
    <location>
        <begin position="797"/>
        <end position="810"/>
    </location>
</feature>
<dbReference type="Pfam" id="PF13423">
    <property type="entry name" value="UCH_1"/>
    <property type="match status" value="1"/>
</dbReference>
<comment type="subcellular location">
    <subcellularLocation>
        <location evidence="2">Cytoplasm</location>
    </subcellularLocation>
</comment>
<dbReference type="Pfam" id="PF00929">
    <property type="entry name" value="RNase_T"/>
    <property type="match status" value="1"/>
</dbReference>
<dbReference type="Gene3D" id="3.30.420.10">
    <property type="entry name" value="Ribonuclease H-like superfamily/Ribonuclease H"/>
    <property type="match status" value="1"/>
</dbReference>
<dbReference type="GO" id="GO:0031251">
    <property type="term" value="C:PAN complex"/>
    <property type="evidence" value="ECO:0007669"/>
    <property type="project" value="EnsemblFungi"/>
</dbReference>
<protein>
    <submittedName>
        <fullName evidence="12">Cysteine proteinase</fullName>
    </submittedName>
</protein>
<dbReference type="Gene3D" id="3.90.70.10">
    <property type="entry name" value="Cysteine proteinases"/>
    <property type="match status" value="1"/>
</dbReference>
<reference evidence="13" key="1">
    <citation type="submission" date="2016-05" db="EMBL/GenBank/DDBJ databases">
        <title>Comparative genomics of biotechnologically important yeasts.</title>
        <authorList>
            <consortium name="DOE Joint Genome Institute"/>
            <person name="Riley R."/>
            <person name="Haridas S."/>
            <person name="Wolfe K.H."/>
            <person name="Lopes M.R."/>
            <person name="Hittinger C.T."/>
            <person name="Goker M."/>
            <person name="Salamov A."/>
            <person name="Wisecaver J."/>
            <person name="Long T.M."/>
            <person name="Aerts A.L."/>
            <person name="Barry K."/>
            <person name="Choi C."/>
            <person name="Clum A."/>
            <person name="Coughlan A.Y."/>
            <person name="Deshpande S."/>
            <person name="Douglass A.P."/>
            <person name="Hanson S.J."/>
            <person name="Klenk H.-P."/>
            <person name="Labutti K."/>
            <person name="Lapidus A."/>
            <person name="Lindquist E."/>
            <person name="Lipzen A."/>
            <person name="Meier-Kolthoff J.P."/>
            <person name="Ohm R.A."/>
            <person name="Otillar R.P."/>
            <person name="Pangilinan J."/>
            <person name="Peng Y."/>
            <person name="Rokas A."/>
            <person name="Rosa C.A."/>
            <person name="Scheuner C."/>
            <person name="Sibirny A.A."/>
            <person name="Slot J.C."/>
            <person name="Stielow J.B."/>
            <person name="Sun H."/>
            <person name="Kurtzman C.P."/>
            <person name="Blackwell M."/>
            <person name="Grigoriev I.V."/>
            <person name="Jeffries T.W."/>
        </authorList>
    </citation>
    <scope>NUCLEOTIDE SEQUENCE [LARGE SCALE GENOMIC DNA]</scope>
    <source>
        <strain evidence="13">DSM 1968</strain>
    </source>
</reference>
<dbReference type="PANTHER" id="PTHR15728:SF0">
    <property type="entry name" value="PAN2-PAN3 DEADENYLATION COMPLEX CATALYTIC SUBUNIT PAN2"/>
    <property type="match status" value="1"/>
</dbReference>
<keyword evidence="8" id="KW-0378">Hydrolase</keyword>
<evidence type="ECO:0000256" key="4">
    <source>
        <dbReference type="ARBA" id="ARBA00022574"/>
    </source>
</evidence>
<evidence type="ECO:0000313" key="13">
    <source>
        <dbReference type="Proteomes" id="UP000095038"/>
    </source>
</evidence>
<dbReference type="InterPro" id="IPR036397">
    <property type="entry name" value="RNaseH_sf"/>
</dbReference>
<dbReference type="Proteomes" id="UP000095038">
    <property type="component" value="Unassembled WGS sequence"/>
</dbReference>
<evidence type="ECO:0000256" key="10">
    <source>
        <dbReference type="SAM" id="MobiDB-lite"/>
    </source>
</evidence>
<comment type="catalytic activity">
    <reaction evidence="1">
        <text>Exonucleolytic cleavage of poly(A) to 5'-AMP.</text>
        <dbReference type="EC" id="3.1.13.4"/>
    </reaction>
</comment>
<name>A0A1D2VA44_9ASCO</name>
<evidence type="ECO:0000256" key="3">
    <source>
        <dbReference type="ARBA" id="ARBA00022490"/>
    </source>
</evidence>
<gene>
    <name evidence="12" type="ORF">ASCRUDRAFT_26095</name>
</gene>
<keyword evidence="13" id="KW-1185">Reference proteome</keyword>
<dbReference type="CDD" id="cd06143">
    <property type="entry name" value="PAN2_exo"/>
    <property type="match status" value="1"/>
</dbReference>
<evidence type="ECO:0000256" key="8">
    <source>
        <dbReference type="ARBA" id="ARBA00022801"/>
    </source>
</evidence>
<dbReference type="GO" id="GO:0006397">
    <property type="term" value="P:mRNA processing"/>
    <property type="evidence" value="ECO:0007669"/>
    <property type="project" value="UniProtKB-KW"/>
</dbReference>
<accession>A0A1D2VA44</accession>
<evidence type="ECO:0000256" key="7">
    <source>
        <dbReference type="ARBA" id="ARBA00022723"/>
    </source>
</evidence>
<keyword evidence="4" id="KW-0853">WD repeat</keyword>
<dbReference type="InterPro" id="IPR050785">
    <property type="entry name" value="PAN2-PAN3_catalytic_subunit"/>
</dbReference>
<keyword evidence="6" id="KW-0540">Nuclease</keyword>
<dbReference type="InterPro" id="IPR036322">
    <property type="entry name" value="WD40_repeat_dom_sf"/>
</dbReference>
<dbReference type="FunFam" id="3.30.420.10:FF:000028">
    <property type="entry name" value="PAN2-PAN3 deadenylation complex catalytic subunit PAN2"/>
    <property type="match status" value="1"/>
</dbReference>
<dbReference type="FunCoup" id="A0A1D2VA44">
    <property type="interactions" value="680"/>
</dbReference>
<dbReference type="RefSeq" id="XP_020044788.1">
    <property type="nucleotide sequence ID" value="XM_020189930.1"/>
</dbReference>
<dbReference type="GeneID" id="30963566"/>
<dbReference type="Pfam" id="PF20770">
    <property type="entry name" value="PAN2_N"/>
    <property type="match status" value="1"/>
</dbReference>
<dbReference type="Gene3D" id="2.130.10.10">
    <property type="entry name" value="YVTN repeat-like/Quinoprotein amine dehydrogenase"/>
    <property type="match status" value="1"/>
</dbReference>
<dbReference type="GO" id="GO:0006301">
    <property type="term" value="P:DNA damage tolerance"/>
    <property type="evidence" value="ECO:0007669"/>
    <property type="project" value="EnsemblFungi"/>
</dbReference>
<dbReference type="STRING" id="1344418.A0A1D2VA44"/>
<dbReference type="GO" id="GO:0000289">
    <property type="term" value="P:nuclear-transcribed mRNA poly(A) tail shortening"/>
    <property type="evidence" value="ECO:0007669"/>
    <property type="project" value="EnsemblFungi"/>
</dbReference>
<dbReference type="GO" id="GO:0000932">
    <property type="term" value="C:P-body"/>
    <property type="evidence" value="ECO:0007669"/>
    <property type="project" value="TreeGrafter"/>
</dbReference>
<feature type="non-terminal residue" evidence="12">
    <location>
        <position position="1"/>
    </location>
</feature>
<dbReference type="SMART" id="SM00479">
    <property type="entry name" value="EXOIII"/>
    <property type="match status" value="1"/>
</dbReference>
<evidence type="ECO:0000313" key="12">
    <source>
        <dbReference type="EMBL" id="ODV58481.1"/>
    </source>
</evidence>
<dbReference type="InterPro" id="IPR038765">
    <property type="entry name" value="Papain-like_cys_pep_sf"/>
</dbReference>
<dbReference type="SUPFAM" id="SSF53098">
    <property type="entry name" value="Ribonuclease H-like"/>
    <property type="match status" value="1"/>
</dbReference>
<dbReference type="InterPro" id="IPR030843">
    <property type="entry name" value="PAN2"/>
</dbReference>
<sequence>YRPRVASALKFDDAHELIWVGDSKGFVSSYNGNDLSFYTGFQASSHKNPVLKFLNHSNSNGLLSLSSDALKFTNTGGNLVKNYDSFSDFKNMKSMTFINSKNQNQILIAGDLPSNSLLKFDINYQKVISRIPYNQKVSFLNSNNNLITIGKSNGELDIMDLNSKKNLIIKSLQCHSSTFADIDLKNNLLVTSGTSKRHSSTLIDPIINVYDLRMLKSLPPLSFQAGPSFLRLHHKLSNTIAISSPSGQVQFVDMFNQANFSMYQVSTGVYLNNMDLSTSGNYLAFCDNLNSLHLWSINPDHSSMCNHSVSLQYPTIPDFDYTTKQSFHIDDYSKPLSLVGMPYYKDILLSAWKSDLIFPAKNSKIPKKIDNELLIKSKKVDGIIYSNYDKSKYGRRNLYQKYQSVDKNKKSGLSIPKFISQKTIKPNNRHNVHDFIDENNESLKNLNINSDNNSDSDYDDDEISIKQKIFQLEPSKEYPNKIPRAFQKLEILYSKFGINDFNFEFYNKSKKYSGLETHIENSYMNSLLQVYRFIPELFNFLVENLREDFLNLELDVKNNRTYSSDHISSILIEFGFLLDMMVKAKGKHCRPTNFQIIMSSNPQAFALGLLNFSENLKMKNIDENEPTEEYLKNIVQSFNRFFLDRLSYDEQKQKEFINKSNLKLNENINLETVVQISACKFSKQKYEIIYTLDVFSSTAGIVQRYGEMGSFFSNSINKRYNNIPQTILSYIESSMNRVSATRGWCDKCHKYQTMETTRVVRNLPKVLSLNLNFTKDEWGQIRHFNISNKQRPESLDESNSSLGSISNTSTKNRKNYNNEVVKYELMGYVAEIAGNSEESSHLVSFVKIYDENKEPCADDADTQKPYKWYLFNDFLIMPIPEEEVFNITYWWKTPLILIYQSNKASNEFKSNFDTRLNDEVLYRDFFAQGTREGKIIEYELLTDGEAPNPGSLVAIDAEFVLLEREEVELRSDGTRSLIKPQKQSLARVSVLRGDNGPKQGVPFIDDYIIIRSTIADYLTSFSGIEPGDLDPATSKRSLVYLEVAYRKLWLLLQLGCVFIGHGLTNDFRIINIQVPKEQVRDTIELYFKPDQKRKLSLKFLSYFVLKQDVQLGNHDSIEDALTALKLYKKYLELKAIGEFENTLDNIYHEGQRLRFKPPE</sequence>
<dbReference type="InterPro" id="IPR012337">
    <property type="entry name" value="RNaseH-like_sf"/>
</dbReference>
<dbReference type="InterPro" id="IPR028881">
    <property type="entry name" value="PAN2_UCH_dom"/>
</dbReference>